<dbReference type="AlphaFoldDB" id="A0A934LZ70"/>
<name>A0A934LZ70_9RHOB</name>
<dbReference type="PANTHER" id="PTHR43420:SF44">
    <property type="entry name" value="ACETYLTRANSFERASE YPEA"/>
    <property type="match status" value="1"/>
</dbReference>
<evidence type="ECO:0000259" key="3">
    <source>
        <dbReference type="PROSITE" id="PS51186"/>
    </source>
</evidence>
<dbReference type="SUPFAM" id="SSF55729">
    <property type="entry name" value="Acyl-CoA N-acyltransferases (Nat)"/>
    <property type="match status" value="1"/>
</dbReference>
<dbReference type="InterPro" id="IPR050680">
    <property type="entry name" value="YpeA/RimI_acetyltransf"/>
</dbReference>
<dbReference type="GO" id="GO:0016747">
    <property type="term" value="F:acyltransferase activity, transferring groups other than amino-acyl groups"/>
    <property type="evidence" value="ECO:0007669"/>
    <property type="project" value="InterPro"/>
</dbReference>
<keyword evidence="5" id="KW-1185">Reference proteome</keyword>
<evidence type="ECO:0000313" key="5">
    <source>
        <dbReference type="Proteomes" id="UP000613255"/>
    </source>
</evidence>
<dbReference type="InterPro" id="IPR016181">
    <property type="entry name" value="Acyl_CoA_acyltransferase"/>
</dbReference>
<evidence type="ECO:0000313" key="4">
    <source>
        <dbReference type="EMBL" id="MBI6628690.1"/>
    </source>
</evidence>
<keyword evidence="2" id="KW-0012">Acyltransferase</keyword>
<evidence type="ECO:0000256" key="1">
    <source>
        <dbReference type="ARBA" id="ARBA00022679"/>
    </source>
</evidence>
<keyword evidence="1" id="KW-0808">Transferase</keyword>
<comment type="caution">
    <text evidence="4">The sequence shown here is derived from an EMBL/GenBank/DDBJ whole genome shotgun (WGS) entry which is preliminary data.</text>
</comment>
<reference evidence="4" key="1">
    <citation type="submission" date="2020-12" db="EMBL/GenBank/DDBJ databases">
        <title>Pontibaca salina gen. nov., sp. nov., isolated from marine sediment.</title>
        <authorList>
            <person name="Bo J."/>
            <person name="Wang S."/>
            <person name="Song X."/>
            <person name="Du Z."/>
        </authorList>
    </citation>
    <scope>NUCLEOTIDE SEQUENCE</scope>
    <source>
        <strain evidence="4">S1109L</strain>
    </source>
</reference>
<dbReference type="PANTHER" id="PTHR43420">
    <property type="entry name" value="ACETYLTRANSFERASE"/>
    <property type="match status" value="1"/>
</dbReference>
<protein>
    <submittedName>
        <fullName evidence="4">GNAT family N-acetyltransferase</fullName>
    </submittedName>
</protein>
<dbReference type="Proteomes" id="UP000613255">
    <property type="component" value="Unassembled WGS sequence"/>
</dbReference>
<dbReference type="PROSITE" id="PS51186">
    <property type="entry name" value="GNAT"/>
    <property type="match status" value="1"/>
</dbReference>
<proteinExistence type="predicted"/>
<evidence type="ECO:0000256" key="2">
    <source>
        <dbReference type="ARBA" id="ARBA00023315"/>
    </source>
</evidence>
<accession>A0A934LZ70</accession>
<dbReference type="EMBL" id="JAEIJD010000001">
    <property type="protein sequence ID" value="MBI6628690.1"/>
    <property type="molecule type" value="Genomic_DNA"/>
</dbReference>
<dbReference type="CDD" id="cd04301">
    <property type="entry name" value="NAT_SF"/>
    <property type="match status" value="1"/>
</dbReference>
<gene>
    <name evidence="4" type="ORF">JAO82_02235</name>
</gene>
<dbReference type="RefSeq" id="WP_198684691.1">
    <property type="nucleotide sequence ID" value="NZ_JAEIJD010000001.1"/>
</dbReference>
<feature type="domain" description="N-acetyltransferase" evidence="3">
    <location>
        <begin position="1"/>
        <end position="133"/>
    </location>
</feature>
<organism evidence="4 5">
    <name type="scientific">Pontibaca salina</name>
    <dbReference type="NCBI Taxonomy" id="2795731"/>
    <lineage>
        <taxon>Bacteria</taxon>
        <taxon>Pseudomonadati</taxon>
        <taxon>Pseudomonadota</taxon>
        <taxon>Alphaproteobacteria</taxon>
        <taxon>Rhodobacterales</taxon>
        <taxon>Roseobacteraceae</taxon>
        <taxon>Pontibaca</taxon>
    </lineage>
</organism>
<dbReference type="Pfam" id="PF00583">
    <property type="entry name" value="Acetyltransf_1"/>
    <property type="match status" value="1"/>
</dbReference>
<dbReference type="InterPro" id="IPR000182">
    <property type="entry name" value="GNAT_dom"/>
</dbReference>
<sequence>MAAIHAATFIDSRSWSAAEFAGLLDTPGCFVCGDETAFALVRVTLDEAELLTIATHPEYRRIGLGRALMNVWHTRAVQLGARRAYLEVAADNVPALTLYSACGYTIAGHRRRYYARPDGGTPVDATVMTRPLP</sequence>
<dbReference type="Gene3D" id="3.40.630.30">
    <property type="match status" value="1"/>
</dbReference>